<sequence length="569" mass="63481">MLNRALLNIFRRGCSTDPNAIKKDAFIRKKVAIDKFKQKAVRVAILGACSPTGEVLALLLKSNPLISHLFLHGDASRGVAADLSYIDTRTMVTGYYENDTDKAVRRAEIIVILAESKHGDAVSPPEEKFRHEYERLIKLTRMCTMYAPKAVLYICVPPISMSVPLVSSIFRKTHWYHPGRIIGSVGFHQVRLNSLVAFHNDLDPSGVHVPLIGGPDIDTLVPLFSRATPVGLGPYEAQCLMKRFRNLADCDDVMKEKKAMEFYDLSPLSHAHALNRSITTIALGLLGDQQADTCGFIRSNVIRTCNLRGLLYLSNDIVPNRYITTTIRIGQSGVFHNYGIPLLTPMELQLLERSVLVLDEREQQALKMLESVDERKVAVRLNSLVAFHNDLDPSGVHVPLIGGPDIDTLVPLFSRATPVGLGPYKAQCLMRRFRNLADCDDVMKEKKAMEFYDLSPLSHAHALNRSITTIALGLLGDQQADTCGFIRSNVIRTCKGLLYLSNDIVPNRYITTTIRIGQSGVFHNYGIPLLTPMELQLLERSVLVLDEREQQALKMLESVDERKVAVKSN</sequence>
<accession>A0ACB9SPB7</accession>
<dbReference type="EMBL" id="CM043022">
    <property type="protein sequence ID" value="KAI4457183.1"/>
    <property type="molecule type" value="Genomic_DNA"/>
</dbReference>
<gene>
    <name evidence="1" type="ORF">MML48_8g00018861</name>
</gene>
<dbReference type="Proteomes" id="UP001056778">
    <property type="component" value="Chromosome 8"/>
</dbReference>
<keyword evidence="2" id="KW-1185">Reference proteome</keyword>
<comment type="caution">
    <text evidence="1">The sequence shown here is derived from an EMBL/GenBank/DDBJ whole genome shotgun (WGS) entry which is preliminary data.</text>
</comment>
<evidence type="ECO:0000313" key="2">
    <source>
        <dbReference type="Proteomes" id="UP001056778"/>
    </source>
</evidence>
<reference evidence="1" key="1">
    <citation type="submission" date="2022-04" db="EMBL/GenBank/DDBJ databases">
        <title>Chromosome-scale genome assembly of Holotrichia oblita Faldermann.</title>
        <authorList>
            <person name="Rongchong L."/>
        </authorList>
    </citation>
    <scope>NUCLEOTIDE SEQUENCE</scope>
    <source>
        <strain evidence="1">81SQS9</strain>
    </source>
</reference>
<proteinExistence type="predicted"/>
<name>A0ACB9SPB7_HOLOL</name>
<organism evidence="1 2">
    <name type="scientific">Holotrichia oblita</name>
    <name type="common">Chafer beetle</name>
    <dbReference type="NCBI Taxonomy" id="644536"/>
    <lineage>
        <taxon>Eukaryota</taxon>
        <taxon>Metazoa</taxon>
        <taxon>Ecdysozoa</taxon>
        <taxon>Arthropoda</taxon>
        <taxon>Hexapoda</taxon>
        <taxon>Insecta</taxon>
        <taxon>Pterygota</taxon>
        <taxon>Neoptera</taxon>
        <taxon>Endopterygota</taxon>
        <taxon>Coleoptera</taxon>
        <taxon>Polyphaga</taxon>
        <taxon>Scarabaeiformia</taxon>
        <taxon>Scarabaeidae</taxon>
        <taxon>Melolonthinae</taxon>
        <taxon>Holotrichia</taxon>
    </lineage>
</organism>
<protein>
    <submittedName>
        <fullName evidence="1">Malate and lactate dehydrogenase</fullName>
    </submittedName>
</protein>
<evidence type="ECO:0000313" key="1">
    <source>
        <dbReference type="EMBL" id="KAI4457183.1"/>
    </source>
</evidence>